<reference evidence="1" key="2">
    <citation type="journal article" date="2015" name="Data Brief">
        <title>Shoot transcriptome of the giant reed, Arundo donax.</title>
        <authorList>
            <person name="Barrero R.A."/>
            <person name="Guerrero F.D."/>
            <person name="Moolhuijzen P."/>
            <person name="Goolsby J.A."/>
            <person name="Tidwell J."/>
            <person name="Bellgard S.E."/>
            <person name="Bellgard M.I."/>
        </authorList>
    </citation>
    <scope>NUCLEOTIDE SEQUENCE</scope>
    <source>
        <tissue evidence="1">Shoot tissue taken approximately 20 cm above the soil surface</tissue>
    </source>
</reference>
<evidence type="ECO:0000313" key="1">
    <source>
        <dbReference type="EMBL" id="JAD56141.1"/>
    </source>
</evidence>
<accession>A0A0A9AYH1</accession>
<dbReference type="EMBL" id="GBRH01241754">
    <property type="protein sequence ID" value="JAD56141.1"/>
    <property type="molecule type" value="Transcribed_RNA"/>
</dbReference>
<proteinExistence type="predicted"/>
<sequence>MSIHCASFSFLCEALKNTCMECNLPRQDLQLLFQ</sequence>
<protein>
    <submittedName>
        <fullName evidence="1">Uncharacterized protein</fullName>
    </submittedName>
</protein>
<name>A0A0A9AYH1_ARUDO</name>
<organism evidence="1">
    <name type="scientific">Arundo donax</name>
    <name type="common">Giant reed</name>
    <name type="synonym">Donax arundinaceus</name>
    <dbReference type="NCBI Taxonomy" id="35708"/>
    <lineage>
        <taxon>Eukaryota</taxon>
        <taxon>Viridiplantae</taxon>
        <taxon>Streptophyta</taxon>
        <taxon>Embryophyta</taxon>
        <taxon>Tracheophyta</taxon>
        <taxon>Spermatophyta</taxon>
        <taxon>Magnoliopsida</taxon>
        <taxon>Liliopsida</taxon>
        <taxon>Poales</taxon>
        <taxon>Poaceae</taxon>
        <taxon>PACMAD clade</taxon>
        <taxon>Arundinoideae</taxon>
        <taxon>Arundineae</taxon>
        <taxon>Arundo</taxon>
    </lineage>
</organism>
<reference evidence="1" key="1">
    <citation type="submission" date="2014-09" db="EMBL/GenBank/DDBJ databases">
        <authorList>
            <person name="Magalhaes I.L.F."/>
            <person name="Oliveira U."/>
            <person name="Santos F.R."/>
            <person name="Vidigal T.H.D.A."/>
            <person name="Brescovit A.D."/>
            <person name="Santos A.J."/>
        </authorList>
    </citation>
    <scope>NUCLEOTIDE SEQUENCE</scope>
    <source>
        <tissue evidence="1">Shoot tissue taken approximately 20 cm above the soil surface</tissue>
    </source>
</reference>
<dbReference type="AlphaFoldDB" id="A0A0A9AYH1"/>